<feature type="compositionally biased region" description="Pro residues" evidence="1">
    <location>
        <begin position="202"/>
        <end position="213"/>
    </location>
</feature>
<reference evidence="3" key="1">
    <citation type="submission" date="2022-02" db="EMBL/GenBank/DDBJ databases">
        <authorList>
            <person name="Henning P.M."/>
            <person name="McCubbin A.G."/>
            <person name="Shore J.S."/>
        </authorList>
    </citation>
    <scope>NUCLEOTIDE SEQUENCE</scope>
    <source>
        <strain evidence="3">F60SS</strain>
        <tissue evidence="3">Leaves</tissue>
    </source>
</reference>
<keyword evidence="2" id="KW-0732">Signal</keyword>
<sequence length="287" mass="30954">MGAFLPVSALTFVGFVMLVNIQAEARSLSDSFGISVAIAKELARNHEKQATQAPTTPMPTPKLNEWTSNIEKHLSSPPPPPSSSPRTKELTSYNLEKQTSSPPPPPSASPGKKQLTNNVEKHLPSPPPPPTSSPRTKELTSNYEKHPNLRPPPPSSSPGKKELTGNVEKHWSSPPPPPSSSPGKRGINKGGTSKPVTLEGSRPPPPILSPIPASPESQLAVVSNQQVYTRDSACSGYKSVITQYGRPPRPKPPSPKPATPTEPILTLDKQIIVRERLPWIHYFFASS</sequence>
<feature type="compositionally biased region" description="Polar residues" evidence="1">
    <location>
        <begin position="216"/>
        <end position="229"/>
    </location>
</feature>
<feature type="compositionally biased region" description="Polar residues" evidence="1">
    <location>
        <begin position="90"/>
        <end position="99"/>
    </location>
</feature>
<feature type="compositionally biased region" description="Basic and acidic residues" evidence="1">
    <location>
        <begin position="159"/>
        <end position="171"/>
    </location>
</feature>
<dbReference type="AlphaFoldDB" id="A0A9Q0G1J3"/>
<gene>
    <name evidence="3" type="ORF">Tsubulata_029298</name>
</gene>
<evidence type="ECO:0000313" key="3">
    <source>
        <dbReference type="EMBL" id="KAJ4840654.1"/>
    </source>
</evidence>
<reference evidence="3" key="2">
    <citation type="journal article" date="2023" name="Plants (Basel)">
        <title>Annotation of the Turnera subulata (Passifloraceae) Draft Genome Reveals the S-Locus Evolved after the Divergence of Turneroideae from Passifloroideae in a Stepwise Manner.</title>
        <authorList>
            <person name="Henning P.M."/>
            <person name="Roalson E.H."/>
            <person name="Mir W."/>
            <person name="McCubbin A.G."/>
            <person name="Shore J.S."/>
        </authorList>
    </citation>
    <scope>NUCLEOTIDE SEQUENCE</scope>
    <source>
        <strain evidence="3">F60SS</strain>
    </source>
</reference>
<organism evidence="3 4">
    <name type="scientific">Turnera subulata</name>
    <dbReference type="NCBI Taxonomy" id="218843"/>
    <lineage>
        <taxon>Eukaryota</taxon>
        <taxon>Viridiplantae</taxon>
        <taxon>Streptophyta</taxon>
        <taxon>Embryophyta</taxon>
        <taxon>Tracheophyta</taxon>
        <taxon>Spermatophyta</taxon>
        <taxon>Magnoliopsida</taxon>
        <taxon>eudicotyledons</taxon>
        <taxon>Gunneridae</taxon>
        <taxon>Pentapetalae</taxon>
        <taxon>rosids</taxon>
        <taxon>fabids</taxon>
        <taxon>Malpighiales</taxon>
        <taxon>Passifloraceae</taxon>
        <taxon>Turnera</taxon>
    </lineage>
</organism>
<protein>
    <submittedName>
        <fullName evidence="3">Uncharacterized protein</fullName>
    </submittedName>
</protein>
<dbReference type="EMBL" id="JAKUCV010003000">
    <property type="protein sequence ID" value="KAJ4840654.1"/>
    <property type="molecule type" value="Genomic_DNA"/>
</dbReference>
<comment type="caution">
    <text evidence="3">The sequence shown here is derived from an EMBL/GenBank/DDBJ whole genome shotgun (WGS) entry which is preliminary data.</text>
</comment>
<accession>A0A9Q0G1J3</accession>
<name>A0A9Q0G1J3_9ROSI</name>
<feature type="compositionally biased region" description="Basic and acidic residues" evidence="1">
    <location>
        <begin position="135"/>
        <end position="147"/>
    </location>
</feature>
<feature type="region of interest" description="Disordered" evidence="1">
    <location>
        <begin position="70"/>
        <end position="263"/>
    </location>
</feature>
<dbReference type="Proteomes" id="UP001141552">
    <property type="component" value="Unassembled WGS sequence"/>
</dbReference>
<feature type="compositionally biased region" description="Pro residues" evidence="1">
    <location>
        <begin position="250"/>
        <end position="260"/>
    </location>
</feature>
<keyword evidence="4" id="KW-1185">Reference proteome</keyword>
<proteinExistence type="predicted"/>
<evidence type="ECO:0000313" key="4">
    <source>
        <dbReference type="Proteomes" id="UP001141552"/>
    </source>
</evidence>
<feature type="chain" id="PRO_5040271908" evidence="2">
    <location>
        <begin position="26"/>
        <end position="287"/>
    </location>
</feature>
<evidence type="ECO:0000256" key="2">
    <source>
        <dbReference type="SAM" id="SignalP"/>
    </source>
</evidence>
<feature type="signal peptide" evidence="2">
    <location>
        <begin position="1"/>
        <end position="25"/>
    </location>
</feature>
<evidence type="ECO:0000256" key="1">
    <source>
        <dbReference type="SAM" id="MobiDB-lite"/>
    </source>
</evidence>